<feature type="region of interest" description="Disordered" evidence="1">
    <location>
        <begin position="1"/>
        <end position="20"/>
    </location>
</feature>
<proteinExistence type="predicted"/>
<name>A0A1M5B5D2_9BACT</name>
<keyword evidence="3" id="KW-1185">Reference proteome</keyword>
<dbReference type="Gene3D" id="3.10.450.50">
    <property type="match status" value="1"/>
</dbReference>
<organism evidence="2 3">
    <name type="scientific">Desulfacinum infernum DSM 9756</name>
    <dbReference type="NCBI Taxonomy" id="1121391"/>
    <lineage>
        <taxon>Bacteria</taxon>
        <taxon>Pseudomonadati</taxon>
        <taxon>Thermodesulfobacteriota</taxon>
        <taxon>Syntrophobacteria</taxon>
        <taxon>Syntrophobacterales</taxon>
        <taxon>Syntrophobacteraceae</taxon>
        <taxon>Desulfacinum</taxon>
    </lineage>
</organism>
<dbReference type="SUPFAM" id="SSF48452">
    <property type="entry name" value="TPR-like"/>
    <property type="match status" value="1"/>
</dbReference>
<accession>A0A1M5B5D2</accession>
<feature type="compositionally biased region" description="Low complexity" evidence="1">
    <location>
        <begin position="1"/>
        <end position="16"/>
    </location>
</feature>
<dbReference type="InterPro" id="IPR011990">
    <property type="entry name" value="TPR-like_helical_dom_sf"/>
</dbReference>
<reference evidence="3" key="1">
    <citation type="submission" date="2016-11" db="EMBL/GenBank/DDBJ databases">
        <authorList>
            <person name="Varghese N."/>
            <person name="Submissions S."/>
        </authorList>
    </citation>
    <scope>NUCLEOTIDE SEQUENCE [LARGE SCALE GENOMIC DNA]</scope>
    <source>
        <strain evidence="3">DSM 9756</strain>
    </source>
</reference>
<dbReference type="InterPro" id="IPR011989">
    <property type="entry name" value="ARM-like"/>
</dbReference>
<protein>
    <submittedName>
        <fullName evidence="2">HEAT repeat-containing protein</fullName>
    </submittedName>
</protein>
<dbReference type="OrthoDB" id="5431394at2"/>
<dbReference type="Gene3D" id="1.25.10.10">
    <property type="entry name" value="Leucine-rich Repeat Variant"/>
    <property type="match status" value="1"/>
</dbReference>
<dbReference type="STRING" id="1121391.SAMN02745206_01860"/>
<gene>
    <name evidence="2" type="ORF">SAMN02745206_01860</name>
</gene>
<evidence type="ECO:0000313" key="2">
    <source>
        <dbReference type="EMBL" id="SHF37771.1"/>
    </source>
</evidence>
<dbReference type="InterPro" id="IPR016024">
    <property type="entry name" value="ARM-type_fold"/>
</dbReference>
<dbReference type="EMBL" id="FQVB01000016">
    <property type="protein sequence ID" value="SHF37771.1"/>
    <property type="molecule type" value="Genomic_DNA"/>
</dbReference>
<dbReference type="RefSeq" id="WP_084076346.1">
    <property type="nucleotide sequence ID" value="NZ_FQVB01000016.1"/>
</dbReference>
<dbReference type="SUPFAM" id="SSF103642">
    <property type="entry name" value="Sec-C motif"/>
    <property type="match status" value="1"/>
</dbReference>
<sequence length="440" mass="50278">MSGSSSTPGTSPSASGNPWQPVYDIMQGVHRDTVLARYGLRDQDLDKLIEDYKTSRRQMALADHLIVKRVGRNEPCPCGSGKKYKKCCLPHHEEARKALPKDELQQMEERAKRREKLQKDVEKGFSHLLEGSYDKARHHAERLLEVYPEDDRLHDILVTACLATGDYDTAFYRARTRWQVAVEEKDFFQENGYHKREGLERKELVHFYSPATWLEKFWIAQRARAYEQEFPRTGDDRLDRLAGKLKLANDMKRFPQRDAEGVETRRRALEPVLVEIRQAGPDMIPHLLPLCYTFSWASLFVPDLLASFSHEAVPRLLAELSMFRFPYFAQMCLKQLEAMGEKAVPVIAQVLSENAAFDELKVGLIMVLGAVPTEESFSLLAQLTEHESPYVVNWAAQALGRHKNPQALPYLEKAKERLGALSKIEGAIQDILSEREKTGA</sequence>
<dbReference type="InterPro" id="IPR004027">
    <property type="entry name" value="SEC_C_motif"/>
</dbReference>
<evidence type="ECO:0000256" key="1">
    <source>
        <dbReference type="SAM" id="MobiDB-lite"/>
    </source>
</evidence>
<dbReference type="AlphaFoldDB" id="A0A1M5B5D2"/>
<dbReference type="Pfam" id="PF02810">
    <property type="entry name" value="SEC-C"/>
    <property type="match status" value="1"/>
</dbReference>
<dbReference type="Pfam" id="PF13646">
    <property type="entry name" value="HEAT_2"/>
    <property type="match status" value="1"/>
</dbReference>
<dbReference type="Proteomes" id="UP000184076">
    <property type="component" value="Unassembled WGS sequence"/>
</dbReference>
<dbReference type="SUPFAM" id="SSF48371">
    <property type="entry name" value="ARM repeat"/>
    <property type="match status" value="1"/>
</dbReference>
<evidence type="ECO:0000313" key="3">
    <source>
        <dbReference type="Proteomes" id="UP000184076"/>
    </source>
</evidence>